<gene>
    <name evidence="5" type="ORF">WJX81_004784</name>
</gene>
<feature type="domain" description="Aldehyde dehydrogenase" evidence="4">
    <location>
        <begin position="112"/>
        <end position="476"/>
    </location>
</feature>
<accession>A0AAW1S4K7</accession>
<dbReference type="PANTHER" id="PTHR43521:SF7">
    <property type="entry name" value="DELTA-1-PYRROLINE-5-CARBOXYLATE DEHYDROGENASE 12A1, MITOCHONDRIAL"/>
    <property type="match status" value="1"/>
</dbReference>
<comment type="caution">
    <text evidence="5">The sequence shown here is derived from an EMBL/GenBank/DDBJ whole genome shotgun (WGS) entry which is preliminary data.</text>
</comment>
<dbReference type="PROSITE" id="PS00070">
    <property type="entry name" value="ALDEHYDE_DEHYDR_CYS"/>
    <property type="match status" value="1"/>
</dbReference>
<reference evidence="5 6" key="1">
    <citation type="journal article" date="2024" name="Nat. Commun.">
        <title>Phylogenomics reveals the evolutionary origins of lichenization in chlorophyte algae.</title>
        <authorList>
            <person name="Puginier C."/>
            <person name="Libourel C."/>
            <person name="Otte J."/>
            <person name="Skaloud P."/>
            <person name="Haon M."/>
            <person name="Grisel S."/>
            <person name="Petersen M."/>
            <person name="Berrin J.G."/>
            <person name="Delaux P.M."/>
            <person name="Dal Grande F."/>
            <person name="Keller J."/>
        </authorList>
    </citation>
    <scope>NUCLEOTIDE SEQUENCE [LARGE SCALE GENOMIC DNA]</scope>
    <source>
        <strain evidence="5 6">SAG 245.80</strain>
    </source>
</reference>
<dbReference type="InterPro" id="IPR016162">
    <property type="entry name" value="Ald_DH_N"/>
</dbReference>
<dbReference type="InterPro" id="IPR016160">
    <property type="entry name" value="Ald_DH_CS_CYS"/>
</dbReference>
<proteinExistence type="inferred from homology"/>
<dbReference type="InterPro" id="IPR016163">
    <property type="entry name" value="Ald_DH_C"/>
</dbReference>
<sequence length="533" mass="58315">MLAAHRLRQQAHSLQRALSCWCNADPAKLSGASPGQAYNLVNGKWHMPAKSKTIPDPMNGEPFIKPDEVEPFVRSLQAVPKSGLHNPLKNPERYTMYGAVSARAAQEMGKPEVEDYFTRLIQRVAPKHDAQARAEVVVTRRFLENFSGDQVRFTARSFSVAGDHAGQTSSGHRWPFGPVALITPFNFPLEIPALQVMGALFMGNKPLVHVDHRVSLVAEEFLRMLHACGMPATDVDMIHGSGKTVGRLLMQARPRSTLFTGSQRVAEQLTADLHGKVFLEDAGFDWKILGPDVAEPDYVAWQCDQDAYACSGQKCSAQSILFVHENWAAAGIEQRLKALAAKRKLSDLSVGPVLTWTNERMQAHMDRLLQIPGARLAFGGRPLEGHAIPACYGAMEPTAVFVPLQQLLSPEHFPIATTELFGPFQVLTEYKDEELPRVLEATERLEAHLTAAVVSNDPLFTQKVLANTVNGTTYAGLRARTTGAPQNHWFGPAGDPRAAGIGTPEAIRLVWSCHREIISDVGPVPQGAALATT</sequence>
<comment type="similarity">
    <text evidence="1">Belongs to the aldehyde dehydrogenase family.</text>
</comment>
<organism evidence="5 6">
    <name type="scientific">Elliptochloris bilobata</name>
    <dbReference type="NCBI Taxonomy" id="381761"/>
    <lineage>
        <taxon>Eukaryota</taxon>
        <taxon>Viridiplantae</taxon>
        <taxon>Chlorophyta</taxon>
        <taxon>core chlorophytes</taxon>
        <taxon>Trebouxiophyceae</taxon>
        <taxon>Trebouxiophyceae incertae sedis</taxon>
        <taxon>Elliptochloris clade</taxon>
        <taxon>Elliptochloris</taxon>
    </lineage>
</organism>
<dbReference type="Gene3D" id="3.40.605.10">
    <property type="entry name" value="Aldehyde Dehydrogenase, Chain A, domain 1"/>
    <property type="match status" value="1"/>
</dbReference>
<dbReference type="FunFam" id="3.40.605.10:FF:000019">
    <property type="entry name" value="probable aldehyde dehydrogenase"/>
    <property type="match status" value="1"/>
</dbReference>
<dbReference type="GO" id="GO:0010133">
    <property type="term" value="P:L-proline catabolic process to L-glutamate"/>
    <property type="evidence" value="ECO:0007669"/>
    <property type="project" value="TreeGrafter"/>
</dbReference>
<dbReference type="InterPro" id="IPR016161">
    <property type="entry name" value="Ald_DH/histidinol_DH"/>
</dbReference>
<evidence type="ECO:0000256" key="2">
    <source>
        <dbReference type="ARBA" id="ARBA00023002"/>
    </source>
</evidence>
<dbReference type="Pfam" id="PF00171">
    <property type="entry name" value="Aldedh"/>
    <property type="match status" value="1"/>
</dbReference>
<dbReference type="EMBL" id="JALJOU010000013">
    <property type="protein sequence ID" value="KAK9840621.1"/>
    <property type="molecule type" value="Genomic_DNA"/>
</dbReference>
<evidence type="ECO:0000313" key="6">
    <source>
        <dbReference type="Proteomes" id="UP001445335"/>
    </source>
</evidence>
<dbReference type="PANTHER" id="PTHR43521">
    <property type="entry name" value="ALPHA-AMINOADIPIC SEMIALDEHYDE DEHYDROGENASE"/>
    <property type="match status" value="1"/>
</dbReference>
<dbReference type="GO" id="GO:0005739">
    <property type="term" value="C:mitochondrion"/>
    <property type="evidence" value="ECO:0007669"/>
    <property type="project" value="TreeGrafter"/>
</dbReference>
<evidence type="ECO:0000313" key="5">
    <source>
        <dbReference type="EMBL" id="KAK9840621.1"/>
    </source>
</evidence>
<name>A0AAW1S4K7_9CHLO</name>
<evidence type="ECO:0000259" key="4">
    <source>
        <dbReference type="Pfam" id="PF00171"/>
    </source>
</evidence>
<dbReference type="GO" id="GO:0004029">
    <property type="term" value="F:aldehyde dehydrogenase (NAD+) activity"/>
    <property type="evidence" value="ECO:0007669"/>
    <property type="project" value="InterPro"/>
</dbReference>
<dbReference type="SUPFAM" id="SSF53720">
    <property type="entry name" value="ALDH-like"/>
    <property type="match status" value="1"/>
</dbReference>
<keyword evidence="6" id="KW-1185">Reference proteome</keyword>
<dbReference type="Proteomes" id="UP001445335">
    <property type="component" value="Unassembled WGS sequence"/>
</dbReference>
<dbReference type="Gene3D" id="3.40.309.10">
    <property type="entry name" value="Aldehyde Dehydrogenase, Chain A, domain 2"/>
    <property type="match status" value="1"/>
</dbReference>
<dbReference type="InterPro" id="IPR015590">
    <property type="entry name" value="Aldehyde_DH_dom"/>
</dbReference>
<dbReference type="GO" id="GO:0003842">
    <property type="term" value="F:L-glutamate gamma-semialdehyde dehydrogenase activity"/>
    <property type="evidence" value="ECO:0007669"/>
    <property type="project" value="TreeGrafter"/>
</dbReference>
<dbReference type="AlphaFoldDB" id="A0AAW1S4K7"/>
<evidence type="ECO:0000256" key="3">
    <source>
        <dbReference type="ARBA" id="ARBA00023027"/>
    </source>
</evidence>
<evidence type="ECO:0000256" key="1">
    <source>
        <dbReference type="ARBA" id="ARBA00009986"/>
    </source>
</evidence>
<keyword evidence="2" id="KW-0560">Oxidoreductase</keyword>
<protein>
    <recommendedName>
        <fullName evidence="4">Aldehyde dehydrogenase domain-containing protein</fullName>
    </recommendedName>
</protein>
<keyword evidence="3" id="KW-0520">NAD</keyword>
<dbReference type="InterPro" id="IPR044638">
    <property type="entry name" value="ALDH7A1-like"/>
</dbReference>